<dbReference type="InterPro" id="IPR058031">
    <property type="entry name" value="AAA_lid_NorR"/>
</dbReference>
<dbReference type="InterPro" id="IPR046342">
    <property type="entry name" value="CBS_dom_sf"/>
</dbReference>
<reference evidence="9" key="1">
    <citation type="submission" date="2016-11" db="EMBL/GenBank/DDBJ databases">
        <authorList>
            <person name="Varghese N."/>
            <person name="Submissions S."/>
        </authorList>
    </citation>
    <scope>NUCLEOTIDE SEQUENCE [LARGE SCALE GENOMIC DNA]</scope>
    <source>
        <strain evidence="9">DSM 15449</strain>
    </source>
</reference>
<evidence type="ECO:0000256" key="2">
    <source>
        <dbReference type="ARBA" id="ARBA00022840"/>
    </source>
</evidence>
<dbReference type="InterPro" id="IPR003593">
    <property type="entry name" value="AAA+_ATPase"/>
</dbReference>
<dbReference type="InterPro" id="IPR009057">
    <property type="entry name" value="Homeodomain-like_sf"/>
</dbReference>
<evidence type="ECO:0000256" key="4">
    <source>
        <dbReference type="ARBA" id="ARBA00023125"/>
    </source>
</evidence>
<dbReference type="Gene3D" id="1.10.8.60">
    <property type="match status" value="1"/>
</dbReference>
<dbReference type="SUPFAM" id="SSF52540">
    <property type="entry name" value="P-loop containing nucleoside triphosphate hydrolases"/>
    <property type="match status" value="1"/>
</dbReference>
<dbReference type="FunFam" id="3.40.50.300:FF:000006">
    <property type="entry name" value="DNA-binding transcriptional regulator NtrC"/>
    <property type="match status" value="1"/>
</dbReference>
<dbReference type="Pfam" id="PF00158">
    <property type="entry name" value="Sigma54_activat"/>
    <property type="match status" value="1"/>
</dbReference>
<protein>
    <submittedName>
        <fullName evidence="8">PAS domain S-box-containing protein</fullName>
    </submittedName>
</protein>
<evidence type="ECO:0000256" key="3">
    <source>
        <dbReference type="ARBA" id="ARBA00023015"/>
    </source>
</evidence>
<dbReference type="SUPFAM" id="SSF55785">
    <property type="entry name" value="PYP-like sensor domain (PAS domain)"/>
    <property type="match status" value="1"/>
</dbReference>
<dbReference type="InterPro" id="IPR025662">
    <property type="entry name" value="Sigma_54_int_dom_ATP-bd_1"/>
</dbReference>
<keyword evidence="4" id="KW-0238">DNA-binding</keyword>
<dbReference type="CDD" id="cd00130">
    <property type="entry name" value="PAS"/>
    <property type="match status" value="1"/>
</dbReference>
<dbReference type="Pfam" id="PF02954">
    <property type="entry name" value="HTH_8"/>
    <property type="match status" value="1"/>
</dbReference>
<dbReference type="Gene3D" id="3.40.50.300">
    <property type="entry name" value="P-loop containing nucleotide triphosphate hydrolases"/>
    <property type="match status" value="1"/>
</dbReference>
<feature type="domain" description="PAS" evidence="7">
    <location>
        <begin position="122"/>
        <end position="173"/>
    </location>
</feature>
<dbReference type="SMART" id="SM00091">
    <property type="entry name" value="PAS"/>
    <property type="match status" value="1"/>
</dbReference>
<evidence type="ECO:0000313" key="8">
    <source>
        <dbReference type="EMBL" id="SHI28511.1"/>
    </source>
</evidence>
<dbReference type="InterPro" id="IPR002197">
    <property type="entry name" value="HTH_Fis"/>
</dbReference>
<evidence type="ECO:0000313" key="9">
    <source>
        <dbReference type="Proteomes" id="UP000183954"/>
    </source>
</evidence>
<dbReference type="GO" id="GO:0005524">
    <property type="term" value="F:ATP binding"/>
    <property type="evidence" value="ECO:0007669"/>
    <property type="project" value="UniProtKB-KW"/>
</dbReference>
<keyword evidence="3" id="KW-0805">Transcription regulation</keyword>
<dbReference type="InterPro" id="IPR035965">
    <property type="entry name" value="PAS-like_dom_sf"/>
</dbReference>
<dbReference type="NCBIfam" id="TIGR00229">
    <property type="entry name" value="sensory_box"/>
    <property type="match status" value="1"/>
</dbReference>
<dbReference type="InterPro" id="IPR002078">
    <property type="entry name" value="Sigma_54_int"/>
</dbReference>
<keyword evidence="9" id="KW-1185">Reference proteome</keyword>
<dbReference type="Gene3D" id="1.10.10.60">
    <property type="entry name" value="Homeodomain-like"/>
    <property type="match status" value="1"/>
</dbReference>
<dbReference type="InterPro" id="IPR025944">
    <property type="entry name" value="Sigma_54_int_dom_CS"/>
</dbReference>
<dbReference type="PANTHER" id="PTHR32071">
    <property type="entry name" value="TRANSCRIPTIONAL REGULATORY PROTEIN"/>
    <property type="match status" value="1"/>
</dbReference>
<dbReference type="Proteomes" id="UP000183954">
    <property type="component" value="Unassembled WGS sequence"/>
</dbReference>
<keyword evidence="2" id="KW-0067">ATP-binding</keyword>
<dbReference type="PRINTS" id="PR01590">
    <property type="entry name" value="HTHFIS"/>
</dbReference>
<dbReference type="AlphaFoldDB" id="A0A1M5ZW61"/>
<dbReference type="STRING" id="1121420.SAMN02746098_03786"/>
<dbReference type="PROSITE" id="PS00688">
    <property type="entry name" value="SIGMA54_INTERACT_3"/>
    <property type="match status" value="1"/>
</dbReference>
<dbReference type="PANTHER" id="PTHR32071:SF57">
    <property type="entry name" value="C4-DICARBOXYLATE TRANSPORT TRANSCRIPTIONAL REGULATORY PROTEIN DCTD"/>
    <property type="match status" value="1"/>
</dbReference>
<dbReference type="EMBL" id="FQXJ01000015">
    <property type="protein sequence ID" value="SHI28511.1"/>
    <property type="molecule type" value="Genomic_DNA"/>
</dbReference>
<dbReference type="PROSITE" id="PS00675">
    <property type="entry name" value="SIGMA54_INTERACT_1"/>
    <property type="match status" value="1"/>
</dbReference>
<dbReference type="Gene3D" id="3.30.450.20">
    <property type="entry name" value="PAS domain"/>
    <property type="match status" value="1"/>
</dbReference>
<keyword evidence="5" id="KW-0804">Transcription</keyword>
<accession>A0A1M5ZW61</accession>
<dbReference type="InterPro" id="IPR025943">
    <property type="entry name" value="Sigma_54_int_dom_ATP-bd_2"/>
</dbReference>
<dbReference type="SMART" id="SM00382">
    <property type="entry name" value="AAA"/>
    <property type="match status" value="1"/>
</dbReference>
<dbReference type="InterPro" id="IPR027417">
    <property type="entry name" value="P-loop_NTPase"/>
</dbReference>
<evidence type="ECO:0000259" key="7">
    <source>
        <dbReference type="PROSITE" id="PS50112"/>
    </source>
</evidence>
<dbReference type="PROSITE" id="PS50045">
    <property type="entry name" value="SIGMA54_INTERACT_4"/>
    <property type="match status" value="1"/>
</dbReference>
<evidence type="ECO:0000256" key="1">
    <source>
        <dbReference type="ARBA" id="ARBA00022741"/>
    </source>
</evidence>
<dbReference type="SUPFAM" id="SSF54631">
    <property type="entry name" value="CBS-domain pair"/>
    <property type="match status" value="1"/>
</dbReference>
<dbReference type="OrthoDB" id="9803970at2"/>
<sequence length="576" mass="63589">MKSLSLSLLMDQNVSVIQSNQSLREALEKAITHHLVIKAETQLIGVLTIEQAGILTPTNQLLNELHWVPPLIIEPETDTLVFCQEHLNDLGPVVIMSATGEILGVVTPSLLVKSLFCSWNTLNTFFNTLLDTVNEAVAVVTQEGIVSHWNSNAQTMYSITEDSIIGKPISDFFERTALATLAILDEGRPIRQAYHRPRPETHVQINASPVILEGKIVGAISTEQDITQVVRLNEELSYASSQLLDLKQKTASSNDPFGRIIGKGPSIQHTISIARKVANSEATILITGESGVGKELFAQAIHKDSLRASKPFIAVNCGAIPMALFESELFGYRGGAFTGAERKGKPGKLELANGGTLFLDEIGELPTQLQVKLLRVLQDKCFYRVGGTEPLTVDTRIVAATNRDLDKMIKSGEFREDLYYRLNVIALEIPPLRARTEDIPDLIQTFLQEFTIKYNKPTPTLDPEIMLNFLRYDWPGNIRELRNVIERLAILAEGTILNAQYLPSNLSPFNTGIPSSPSPLTSQIMRRNLHTGENSGEVKHIAFTLEKTNGNKTAAAKLLGISRGTLYYKLKQYGLA</sequence>
<evidence type="ECO:0000259" key="6">
    <source>
        <dbReference type="PROSITE" id="PS50045"/>
    </source>
</evidence>
<dbReference type="GO" id="GO:0043565">
    <property type="term" value="F:sequence-specific DNA binding"/>
    <property type="evidence" value="ECO:0007669"/>
    <property type="project" value="InterPro"/>
</dbReference>
<dbReference type="InterPro" id="IPR000014">
    <property type="entry name" value="PAS"/>
</dbReference>
<proteinExistence type="predicted"/>
<dbReference type="PROSITE" id="PS00676">
    <property type="entry name" value="SIGMA54_INTERACT_2"/>
    <property type="match status" value="1"/>
</dbReference>
<dbReference type="Pfam" id="PF25601">
    <property type="entry name" value="AAA_lid_14"/>
    <property type="match status" value="1"/>
</dbReference>
<dbReference type="GO" id="GO:0006355">
    <property type="term" value="P:regulation of DNA-templated transcription"/>
    <property type="evidence" value="ECO:0007669"/>
    <property type="project" value="InterPro"/>
</dbReference>
<dbReference type="Pfam" id="PF13426">
    <property type="entry name" value="PAS_9"/>
    <property type="match status" value="1"/>
</dbReference>
<name>A0A1M5ZW61_9FIRM</name>
<dbReference type="SUPFAM" id="SSF46689">
    <property type="entry name" value="Homeodomain-like"/>
    <property type="match status" value="1"/>
</dbReference>
<dbReference type="RefSeq" id="WP_073031258.1">
    <property type="nucleotide sequence ID" value="NZ_FQXJ01000015.1"/>
</dbReference>
<dbReference type="CDD" id="cd00009">
    <property type="entry name" value="AAA"/>
    <property type="match status" value="1"/>
</dbReference>
<dbReference type="PROSITE" id="PS50112">
    <property type="entry name" value="PAS"/>
    <property type="match status" value="1"/>
</dbReference>
<organism evidence="8 9">
    <name type="scientific">Desulfosporosinus lacus DSM 15449</name>
    <dbReference type="NCBI Taxonomy" id="1121420"/>
    <lineage>
        <taxon>Bacteria</taxon>
        <taxon>Bacillati</taxon>
        <taxon>Bacillota</taxon>
        <taxon>Clostridia</taxon>
        <taxon>Eubacteriales</taxon>
        <taxon>Desulfitobacteriaceae</taxon>
        <taxon>Desulfosporosinus</taxon>
    </lineage>
</organism>
<gene>
    <name evidence="8" type="ORF">SAMN02746098_03786</name>
</gene>
<feature type="domain" description="Sigma-54 factor interaction" evidence="6">
    <location>
        <begin position="260"/>
        <end position="490"/>
    </location>
</feature>
<evidence type="ECO:0000256" key="5">
    <source>
        <dbReference type="ARBA" id="ARBA00023163"/>
    </source>
</evidence>
<keyword evidence="1" id="KW-0547">Nucleotide-binding</keyword>